<name>A0ABD1DTL6_CULPP</name>
<keyword evidence="1" id="KW-0812">Transmembrane</keyword>
<keyword evidence="1" id="KW-1133">Transmembrane helix</keyword>
<feature type="transmembrane region" description="Helical" evidence="1">
    <location>
        <begin position="78"/>
        <end position="97"/>
    </location>
</feature>
<sequence length="235" mass="26525">MENVATDDVIAESLGAGDLGQDMPKLPFGADGNFKMPSLDEFIKMLEGMDSLSDEEKEQLKQDVLKNSMTGRKMEAGFSDYLVFLTMIVLIASVFALHSEALGEMLKDETKRGLAKQLTENLKKLSEMFVKLSDGEKSQFAKEFKGQFLNQLKNLNEMAQQQKVSQENGEAQKSIPEFGAADAFQEEVDSFLVIGFGMLIMLFVVFFGYKLYLSLTEKERKREEKLKAKQIKKKK</sequence>
<dbReference type="AlphaFoldDB" id="A0ABD1DTL6"/>
<keyword evidence="1" id="KW-0472">Membrane</keyword>
<organism evidence="2 3">
    <name type="scientific">Culex pipiens pipiens</name>
    <name type="common">Northern house mosquito</name>
    <dbReference type="NCBI Taxonomy" id="38569"/>
    <lineage>
        <taxon>Eukaryota</taxon>
        <taxon>Metazoa</taxon>
        <taxon>Ecdysozoa</taxon>
        <taxon>Arthropoda</taxon>
        <taxon>Hexapoda</taxon>
        <taxon>Insecta</taxon>
        <taxon>Pterygota</taxon>
        <taxon>Neoptera</taxon>
        <taxon>Endopterygota</taxon>
        <taxon>Diptera</taxon>
        <taxon>Nematocera</taxon>
        <taxon>Culicoidea</taxon>
        <taxon>Culicidae</taxon>
        <taxon>Culicinae</taxon>
        <taxon>Culicini</taxon>
        <taxon>Culex</taxon>
        <taxon>Culex</taxon>
    </lineage>
</organism>
<feature type="transmembrane region" description="Helical" evidence="1">
    <location>
        <begin position="191"/>
        <end position="212"/>
    </location>
</feature>
<keyword evidence="3" id="KW-1185">Reference proteome</keyword>
<gene>
    <name evidence="2" type="ORF">pipiens_005905</name>
</gene>
<evidence type="ECO:0000256" key="1">
    <source>
        <dbReference type="SAM" id="Phobius"/>
    </source>
</evidence>
<reference evidence="2 3" key="1">
    <citation type="submission" date="2024-05" db="EMBL/GenBank/DDBJ databases">
        <title>Culex pipiens pipiens assembly and annotation.</title>
        <authorList>
            <person name="Alout H."/>
            <person name="Durand T."/>
        </authorList>
    </citation>
    <scope>NUCLEOTIDE SEQUENCE [LARGE SCALE GENOMIC DNA]</scope>
    <source>
        <strain evidence="2">HA-2024</strain>
        <tissue evidence="2">Whole body</tissue>
    </source>
</reference>
<comment type="caution">
    <text evidence="2">The sequence shown here is derived from an EMBL/GenBank/DDBJ whole genome shotgun (WGS) entry which is preliminary data.</text>
</comment>
<dbReference type="Proteomes" id="UP001562425">
    <property type="component" value="Unassembled WGS sequence"/>
</dbReference>
<accession>A0ABD1DTL6</accession>
<dbReference type="EMBL" id="JBEHCU010002451">
    <property type="protein sequence ID" value="KAL1402823.1"/>
    <property type="molecule type" value="Genomic_DNA"/>
</dbReference>
<protein>
    <submittedName>
        <fullName evidence="2">Uncharacterized protein</fullName>
    </submittedName>
</protein>
<evidence type="ECO:0000313" key="2">
    <source>
        <dbReference type="EMBL" id="KAL1402823.1"/>
    </source>
</evidence>
<evidence type="ECO:0000313" key="3">
    <source>
        <dbReference type="Proteomes" id="UP001562425"/>
    </source>
</evidence>
<proteinExistence type="predicted"/>